<comment type="catalytic activity">
    <reaction evidence="15">
        <text>13-(9Z-hexadecenoyloxy)-octadecanoate + H2O = 13-hydroxy-octadecanoate + (9Z)-hexadecenoate + H(+)</text>
        <dbReference type="Rhea" id="RHEA:52076"/>
        <dbReference type="ChEBI" id="CHEBI:15377"/>
        <dbReference type="ChEBI" id="CHEBI:15378"/>
        <dbReference type="ChEBI" id="CHEBI:32372"/>
        <dbReference type="ChEBI" id="CHEBI:136304"/>
        <dbReference type="ChEBI" id="CHEBI:136315"/>
    </reaction>
    <physiologicalReaction direction="left-to-right" evidence="15">
        <dbReference type="Rhea" id="RHEA:52077"/>
    </physiologicalReaction>
</comment>
<evidence type="ECO:0000256" key="3">
    <source>
        <dbReference type="ARBA" id="ARBA00009300"/>
    </source>
</evidence>
<dbReference type="GO" id="GO:0016020">
    <property type="term" value="C:membrane"/>
    <property type="evidence" value="ECO:0007669"/>
    <property type="project" value="InterPro"/>
</dbReference>
<comment type="catalytic activity">
    <reaction evidence="12">
        <text>9-(9Z-octadecenoyloxy)-octadecanoate + H2O = 9-hydroxy-octadecanoate + (9Z)-octadecenoate + H(+)</text>
        <dbReference type="Rhea" id="RHEA:52048"/>
        <dbReference type="ChEBI" id="CHEBI:15377"/>
        <dbReference type="ChEBI" id="CHEBI:15378"/>
        <dbReference type="ChEBI" id="CHEBI:30823"/>
        <dbReference type="ChEBI" id="CHEBI:136282"/>
        <dbReference type="ChEBI" id="CHEBI:136286"/>
    </reaction>
    <physiologicalReaction direction="left-to-right" evidence="12">
        <dbReference type="Rhea" id="RHEA:52049"/>
    </physiologicalReaction>
</comment>
<comment type="caution">
    <text evidence="18">The sequence shown here is derived from an EMBL/GenBank/DDBJ whole genome shotgun (WGS) entry which is preliminary data.</text>
</comment>
<evidence type="ECO:0000313" key="18">
    <source>
        <dbReference type="EMBL" id="KAF7274671.1"/>
    </source>
</evidence>
<name>A0A834I8J5_RHYFE</name>
<dbReference type="EMBL" id="JAACXV010012406">
    <property type="protein sequence ID" value="KAF7274671.1"/>
    <property type="molecule type" value="Genomic_DNA"/>
</dbReference>
<keyword evidence="4 17" id="KW-0812">Transmembrane</keyword>
<keyword evidence="5 17" id="KW-1133">Transmembrane helix</keyword>
<organism evidence="18 19">
    <name type="scientific">Rhynchophorus ferrugineus</name>
    <name type="common">Red palm weevil</name>
    <name type="synonym">Curculio ferrugineus</name>
    <dbReference type="NCBI Taxonomy" id="354439"/>
    <lineage>
        <taxon>Eukaryota</taxon>
        <taxon>Metazoa</taxon>
        <taxon>Ecdysozoa</taxon>
        <taxon>Arthropoda</taxon>
        <taxon>Hexapoda</taxon>
        <taxon>Insecta</taxon>
        <taxon>Pterygota</taxon>
        <taxon>Neoptera</taxon>
        <taxon>Endopterygota</taxon>
        <taxon>Coleoptera</taxon>
        <taxon>Polyphaga</taxon>
        <taxon>Cucujiformia</taxon>
        <taxon>Curculionidae</taxon>
        <taxon>Dryophthorinae</taxon>
        <taxon>Rhynchophorus</taxon>
    </lineage>
</organism>
<dbReference type="OrthoDB" id="1898221at2759"/>
<keyword evidence="6 17" id="KW-0472">Membrane</keyword>
<proteinExistence type="inferred from homology"/>
<evidence type="ECO:0000256" key="11">
    <source>
        <dbReference type="ARBA" id="ARBA00048701"/>
    </source>
</evidence>
<comment type="catalytic activity">
    <reaction evidence="11">
        <text>12-(9Z-octadecenoyloxy)-octadecanoate + H2O = 12-hydroxyoctadecanoate + (9Z)-octadecenoate + H(+)</text>
        <dbReference type="Rhea" id="RHEA:52060"/>
        <dbReference type="ChEBI" id="CHEBI:15377"/>
        <dbReference type="ChEBI" id="CHEBI:15378"/>
        <dbReference type="ChEBI" id="CHEBI:30823"/>
        <dbReference type="ChEBI" id="CHEBI:84201"/>
        <dbReference type="ChEBI" id="CHEBI:136302"/>
    </reaction>
    <physiologicalReaction direction="left-to-right" evidence="11">
        <dbReference type="Rhea" id="RHEA:52061"/>
    </physiologicalReaction>
</comment>
<evidence type="ECO:0000256" key="17">
    <source>
        <dbReference type="SAM" id="Phobius"/>
    </source>
</evidence>
<reference evidence="18" key="1">
    <citation type="submission" date="2020-08" db="EMBL/GenBank/DDBJ databases">
        <title>Genome sequencing and assembly of the red palm weevil Rhynchophorus ferrugineus.</title>
        <authorList>
            <person name="Dias G.B."/>
            <person name="Bergman C.M."/>
            <person name="Manee M."/>
        </authorList>
    </citation>
    <scope>NUCLEOTIDE SEQUENCE</scope>
    <source>
        <strain evidence="18">AA-2017</strain>
        <tissue evidence="18">Whole larva</tissue>
    </source>
</reference>
<feature type="transmembrane region" description="Helical" evidence="17">
    <location>
        <begin position="151"/>
        <end position="179"/>
    </location>
</feature>
<sequence length="225" mass="26625">MAVVRNLISLSSRLKYTLDPTSVPNEFRVLSKFGIFFFTLWTFTLQIVFMFIAIADECCKLLNIQSRQKKLEKIRQQLFLSLMLPCSLIVMSIFWIVFHIDRELIYPKIIDTFHPRWLNHTLHTAIGLPLLLEIVSHKIDRTISYKASRQYALIFLTGYLLVYQVLYFSLYLLQGIWLYPIYKLMSWPERLVFSLFNYGLGVGFQQIGFLLLQPKIEEKAERKIK</sequence>
<keyword evidence="19" id="KW-1185">Reference proteome</keyword>
<evidence type="ECO:0000256" key="16">
    <source>
        <dbReference type="ARBA" id="ARBA00049428"/>
    </source>
</evidence>
<dbReference type="PANTHER" id="PTHR10989:SF16">
    <property type="entry name" value="AT02829P-RELATED"/>
    <property type="match status" value="1"/>
</dbReference>
<feature type="transmembrane region" description="Helical" evidence="17">
    <location>
        <begin position="77"/>
        <end position="100"/>
    </location>
</feature>
<feature type="transmembrane region" description="Helical" evidence="17">
    <location>
        <begin position="33"/>
        <end position="56"/>
    </location>
</feature>
<evidence type="ECO:0000256" key="7">
    <source>
        <dbReference type="ARBA" id="ARBA00047368"/>
    </source>
</evidence>
<evidence type="ECO:0000256" key="9">
    <source>
        <dbReference type="ARBA" id="ARBA00047863"/>
    </source>
</evidence>
<comment type="catalytic activity">
    <reaction evidence="1">
        <text>9-(9Z-hexadecenoyloxy)-octadecanoate + H2O = (9Z)-hexadecenoate + 9-hydroxy-octadecanoate + H(+)</text>
        <dbReference type="Rhea" id="RHEA:52068"/>
        <dbReference type="ChEBI" id="CHEBI:15377"/>
        <dbReference type="ChEBI" id="CHEBI:15378"/>
        <dbReference type="ChEBI" id="CHEBI:32372"/>
        <dbReference type="ChEBI" id="CHEBI:136286"/>
        <dbReference type="ChEBI" id="CHEBI:136309"/>
    </reaction>
    <physiologicalReaction direction="left-to-right" evidence="1">
        <dbReference type="Rhea" id="RHEA:52069"/>
    </physiologicalReaction>
</comment>
<comment type="similarity">
    <text evidence="3">Belongs to the AIG1 family.</text>
</comment>
<dbReference type="InterPro" id="IPR006838">
    <property type="entry name" value="ADTRP_AIG1"/>
</dbReference>
<evidence type="ECO:0000256" key="12">
    <source>
        <dbReference type="ARBA" id="ARBA00048800"/>
    </source>
</evidence>
<dbReference type="AlphaFoldDB" id="A0A834I8J5"/>
<evidence type="ECO:0000256" key="1">
    <source>
        <dbReference type="ARBA" id="ARBA00000923"/>
    </source>
</evidence>
<evidence type="ECO:0000313" key="19">
    <source>
        <dbReference type="Proteomes" id="UP000625711"/>
    </source>
</evidence>
<feature type="transmembrane region" description="Helical" evidence="17">
    <location>
        <begin position="191"/>
        <end position="212"/>
    </location>
</feature>
<comment type="catalytic activity">
    <reaction evidence="10">
        <text>12-octadecanoyloxy-octadecanoate + H2O = 12-hydroxyoctadecanoate + octadecanoate + H(+)</text>
        <dbReference type="Rhea" id="RHEA:52080"/>
        <dbReference type="ChEBI" id="CHEBI:15377"/>
        <dbReference type="ChEBI" id="CHEBI:15378"/>
        <dbReference type="ChEBI" id="CHEBI:25629"/>
        <dbReference type="ChEBI" id="CHEBI:84201"/>
        <dbReference type="ChEBI" id="CHEBI:136330"/>
    </reaction>
    <physiologicalReaction direction="left-to-right" evidence="10">
        <dbReference type="Rhea" id="RHEA:52081"/>
    </physiologicalReaction>
</comment>
<evidence type="ECO:0000256" key="15">
    <source>
        <dbReference type="ARBA" id="ARBA00049322"/>
    </source>
</evidence>
<protein>
    <recommendedName>
        <fullName evidence="20">Androgen-dependent TFPI-regulating protein-like</fullName>
    </recommendedName>
</protein>
<evidence type="ECO:0000256" key="5">
    <source>
        <dbReference type="ARBA" id="ARBA00022989"/>
    </source>
</evidence>
<comment type="subcellular location">
    <subcellularLocation>
        <location evidence="2">Endomembrane system</location>
        <topology evidence="2">Multi-pass membrane protein</topology>
    </subcellularLocation>
</comment>
<comment type="catalytic activity">
    <reaction evidence="16">
        <text>12-(9Z-hexadecenoyloxy)-octadecanoate + H2O = 12-hydroxyoctadecanoate + (9Z)-hexadecenoate + H(+)</text>
        <dbReference type="Rhea" id="RHEA:52072"/>
        <dbReference type="ChEBI" id="CHEBI:15377"/>
        <dbReference type="ChEBI" id="CHEBI:15378"/>
        <dbReference type="ChEBI" id="CHEBI:32372"/>
        <dbReference type="ChEBI" id="CHEBI:84201"/>
        <dbReference type="ChEBI" id="CHEBI:136312"/>
    </reaction>
    <physiologicalReaction direction="left-to-right" evidence="16">
        <dbReference type="Rhea" id="RHEA:52073"/>
    </physiologicalReaction>
</comment>
<evidence type="ECO:0000256" key="8">
    <source>
        <dbReference type="ARBA" id="ARBA00047427"/>
    </source>
</evidence>
<dbReference type="Pfam" id="PF04750">
    <property type="entry name" value="Far-17a_AIG1"/>
    <property type="match status" value="1"/>
</dbReference>
<dbReference type="GO" id="GO:0012505">
    <property type="term" value="C:endomembrane system"/>
    <property type="evidence" value="ECO:0007669"/>
    <property type="project" value="UniProtKB-SubCell"/>
</dbReference>
<evidence type="ECO:0000256" key="13">
    <source>
        <dbReference type="ARBA" id="ARBA00049221"/>
    </source>
</evidence>
<comment type="catalytic activity">
    <reaction evidence="9">
        <text>9-hexadecanoyloxy-octadecanoate + H2O = 9-hydroxy-octadecanoate + hexadecanoate + H(+)</text>
        <dbReference type="Rhea" id="RHEA:52052"/>
        <dbReference type="ChEBI" id="CHEBI:7896"/>
        <dbReference type="ChEBI" id="CHEBI:15377"/>
        <dbReference type="ChEBI" id="CHEBI:15378"/>
        <dbReference type="ChEBI" id="CHEBI:83670"/>
        <dbReference type="ChEBI" id="CHEBI:136286"/>
    </reaction>
    <physiologicalReaction direction="left-to-right" evidence="9">
        <dbReference type="Rhea" id="RHEA:52053"/>
    </physiologicalReaction>
</comment>
<evidence type="ECO:0000256" key="10">
    <source>
        <dbReference type="ARBA" id="ARBA00048680"/>
    </source>
</evidence>
<feature type="transmembrane region" description="Helical" evidence="17">
    <location>
        <begin position="120"/>
        <end position="139"/>
    </location>
</feature>
<evidence type="ECO:0000256" key="14">
    <source>
        <dbReference type="ARBA" id="ARBA00049296"/>
    </source>
</evidence>
<comment type="catalytic activity">
    <reaction evidence="8">
        <text>13-octadecanoyloxy-octadecanoate + H2O = 13-hydroxy-octadecanoate + octadecanoate + H(+)</text>
        <dbReference type="Rhea" id="RHEA:52084"/>
        <dbReference type="ChEBI" id="CHEBI:15377"/>
        <dbReference type="ChEBI" id="CHEBI:15378"/>
        <dbReference type="ChEBI" id="CHEBI:25629"/>
        <dbReference type="ChEBI" id="CHEBI:136304"/>
        <dbReference type="ChEBI" id="CHEBI:136335"/>
    </reaction>
    <physiologicalReaction direction="left-to-right" evidence="8">
        <dbReference type="Rhea" id="RHEA:52085"/>
    </physiologicalReaction>
</comment>
<evidence type="ECO:0000256" key="2">
    <source>
        <dbReference type="ARBA" id="ARBA00004127"/>
    </source>
</evidence>
<comment type="catalytic activity">
    <reaction evidence="13">
        <text>9-octadecanoyloxy-octadecanoate + H2O = 9-hydroxy-octadecanoate + octadecanoate + H(+)</text>
        <dbReference type="Rhea" id="RHEA:52096"/>
        <dbReference type="ChEBI" id="CHEBI:15377"/>
        <dbReference type="ChEBI" id="CHEBI:15378"/>
        <dbReference type="ChEBI" id="CHEBI:25629"/>
        <dbReference type="ChEBI" id="CHEBI:136286"/>
        <dbReference type="ChEBI" id="CHEBI:136373"/>
    </reaction>
    <physiologicalReaction direction="left-to-right" evidence="13">
        <dbReference type="Rhea" id="RHEA:52097"/>
    </physiologicalReaction>
</comment>
<comment type="catalytic activity">
    <reaction evidence="7">
        <text>12-hexadecanoyloxy-octadecanoate + H2O = 12-hydroxyoctadecanoate + hexadecanoate + H(+)</text>
        <dbReference type="Rhea" id="RHEA:52056"/>
        <dbReference type="ChEBI" id="CHEBI:7896"/>
        <dbReference type="ChEBI" id="CHEBI:15377"/>
        <dbReference type="ChEBI" id="CHEBI:15378"/>
        <dbReference type="ChEBI" id="CHEBI:83677"/>
        <dbReference type="ChEBI" id="CHEBI:84201"/>
    </reaction>
    <physiologicalReaction direction="left-to-right" evidence="7">
        <dbReference type="Rhea" id="RHEA:52057"/>
    </physiologicalReaction>
</comment>
<gene>
    <name evidence="18" type="ORF">GWI33_012652</name>
</gene>
<dbReference type="Proteomes" id="UP000625711">
    <property type="component" value="Unassembled WGS sequence"/>
</dbReference>
<comment type="catalytic activity">
    <reaction evidence="14">
        <text>13-(9Z-octadecenoyloxy)-octadecanoate + H2O = 13-hydroxy-octadecanoate + (9Z)-octadecenoate + H(+)</text>
        <dbReference type="Rhea" id="RHEA:52064"/>
        <dbReference type="ChEBI" id="CHEBI:15377"/>
        <dbReference type="ChEBI" id="CHEBI:15378"/>
        <dbReference type="ChEBI" id="CHEBI:30823"/>
        <dbReference type="ChEBI" id="CHEBI:136303"/>
        <dbReference type="ChEBI" id="CHEBI:136304"/>
    </reaction>
    <physiologicalReaction direction="left-to-right" evidence="14">
        <dbReference type="Rhea" id="RHEA:52065"/>
    </physiologicalReaction>
</comment>
<evidence type="ECO:0008006" key="20">
    <source>
        <dbReference type="Google" id="ProtNLM"/>
    </source>
</evidence>
<dbReference type="PANTHER" id="PTHR10989">
    <property type="entry name" value="ANDROGEN-INDUCED PROTEIN 1-RELATED"/>
    <property type="match status" value="1"/>
</dbReference>
<accession>A0A834I8J5</accession>
<evidence type="ECO:0000256" key="6">
    <source>
        <dbReference type="ARBA" id="ARBA00023136"/>
    </source>
</evidence>
<evidence type="ECO:0000256" key="4">
    <source>
        <dbReference type="ARBA" id="ARBA00022692"/>
    </source>
</evidence>